<dbReference type="GO" id="GO:0016740">
    <property type="term" value="F:transferase activity"/>
    <property type="evidence" value="ECO:0007669"/>
    <property type="project" value="UniProtKB-KW"/>
</dbReference>
<dbReference type="PANTHER" id="PTHR43179">
    <property type="entry name" value="RHAMNOSYLTRANSFERASE WBBL"/>
    <property type="match status" value="1"/>
</dbReference>
<dbReference type="InterPro" id="IPR029044">
    <property type="entry name" value="Nucleotide-diphossugar_trans"/>
</dbReference>
<protein>
    <submittedName>
        <fullName evidence="6">Glycosyl transferase</fullName>
    </submittedName>
</protein>
<name>A0ABX4UPJ9_9ACTO</name>
<evidence type="ECO:0000256" key="2">
    <source>
        <dbReference type="ARBA" id="ARBA00006739"/>
    </source>
</evidence>
<comment type="pathway">
    <text evidence="1">Cell wall biogenesis; cell wall polysaccharide biosynthesis.</text>
</comment>
<dbReference type="Pfam" id="PF00535">
    <property type="entry name" value="Glycos_transf_2"/>
    <property type="match status" value="1"/>
</dbReference>
<evidence type="ECO:0000256" key="3">
    <source>
        <dbReference type="ARBA" id="ARBA00022676"/>
    </source>
</evidence>
<evidence type="ECO:0000256" key="1">
    <source>
        <dbReference type="ARBA" id="ARBA00004776"/>
    </source>
</evidence>
<gene>
    <name evidence="6" type="ORF">CJ240_06165</name>
</gene>
<dbReference type="SUPFAM" id="SSF53448">
    <property type="entry name" value="Nucleotide-diphospho-sugar transferases"/>
    <property type="match status" value="1"/>
</dbReference>
<proteinExistence type="inferred from homology"/>
<evidence type="ECO:0000256" key="4">
    <source>
        <dbReference type="ARBA" id="ARBA00022679"/>
    </source>
</evidence>
<accession>A0ABX4UPJ9</accession>
<dbReference type="InterPro" id="IPR001173">
    <property type="entry name" value="Glyco_trans_2-like"/>
</dbReference>
<keyword evidence="3" id="KW-0328">Glycosyltransferase</keyword>
<keyword evidence="4 6" id="KW-0808">Transferase</keyword>
<dbReference type="PANTHER" id="PTHR43179:SF12">
    <property type="entry name" value="GALACTOFURANOSYLTRANSFERASE GLFT2"/>
    <property type="match status" value="1"/>
</dbReference>
<dbReference type="EMBL" id="PNGC01000002">
    <property type="protein sequence ID" value="PMB89347.1"/>
    <property type="molecule type" value="Genomic_DNA"/>
</dbReference>
<dbReference type="CDD" id="cd04185">
    <property type="entry name" value="GT_2_like_b"/>
    <property type="match status" value="1"/>
</dbReference>
<comment type="caution">
    <text evidence="6">The sequence shown here is derived from an EMBL/GenBank/DDBJ whole genome shotgun (WGS) entry which is preliminary data.</text>
</comment>
<evidence type="ECO:0000259" key="5">
    <source>
        <dbReference type="Pfam" id="PF00535"/>
    </source>
</evidence>
<feature type="domain" description="Glycosyltransferase 2-like" evidence="5">
    <location>
        <begin position="6"/>
        <end position="174"/>
    </location>
</feature>
<dbReference type="RefSeq" id="WP_102184379.1">
    <property type="nucleotide sequence ID" value="NZ_CAUPGC010000003.1"/>
</dbReference>
<evidence type="ECO:0000313" key="7">
    <source>
        <dbReference type="Proteomes" id="UP000243201"/>
    </source>
</evidence>
<sequence>MRVAAVVVTYNRRDLLEKTLQGLENQTCPVDRIFVIDNASTDDTSAFLSERVMRRPTTVIKLPINTGGAGGFYYGIETAYEKGFDAFWLMDDDTVPRKEALLELLRGMEGETAENGGNLPSFACSMVIWKDGSLCEMNTPETTWDWPRRMAKGQDWQLVKSCSFVSCLVTREAARKVGLPYREYFIWADDAEYTSRLAKWRPGVFVPSSIVDHLLAKNRGVNWGDATADSMWKFGRGARNQVSAAISLRSLVMLASLIENMLKQLHKSNVPVKVKLQLVMHALSGFFFHPKKRFPRTVR</sequence>
<dbReference type="Gene3D" id="3.90.550.10">
    <property type="entry name" value="Spore Coat Polysaccharide Biosynthesis Protein SpsA, Chain A"/>
    <property type="match status" value="1"/>
</dbReference>
<evidence type="ECO:0000313" key="6">
    <source>
        <dbReference type="EMBL" id="PMB89347.1"/>
    </source>
</evidence>
<keyword evidence="7" id="KW-1185">Reference proteome</keyword>
<comment type="similarity">
    <text evidence="2">Belongs to the glycosyltransferase 2 family.</text>
</comment>
<organism evidence="6 7">
    <name type="scientific">Varibaculum cambriense</name>
    <dbReference type="NCBI Taxonomy" id="184870"/>
    <lineage>
        <taxon>Bacteria</taxon>
        <taxon>Bacillati</taxon>
        <taxon>Actinomycetota</taxon>
        <taxon>Actinomycetes</taxon>
        <taxon>Actinomycetales</taxon>
        <taxon>Actinomycetaceae</taxon>
        <taxon>Varibaculum</taxon>
    </lineage>
</organism>
<dbReference type="Proteomes" id="UP000243201">
    <property type="component" value="Unassembled WGS sequence"/>
</dbReference>
<reference evidence="6 7" key="1">
    <citation type="submission" date="2017-09" db="EMBL/GenBank/DDBJ databases">
        <title>Bacterial strain isolated from the female urinary microbiota.</title>
        <authorList>
            <person name="Thomas-White K."/>
            <person name="Kumar N."/>
            <person name="Forster S."/>
            <person name="Putonti C."/>
            <person name="Lawley T."/>
            <person name="Wolfe A.J."/>
        </authorList>
    </citation>
    <scope>NUCLEOTIDE SEQUENCE [LARGE SCALE GENOMIC DNA]</scope>
    <source>
        <strain evidence="6 7">UMB0744</strain>
    </source>
</reference>